<sequence>MINLESKRQLVAFSELYVELGILEKLLRVAIPKSLGSSAEDVTDLNWLAQIKLDPENTFRVEKAISRRLLAKKNLSVSITEFLPLSFWRWILHRRHFTTLWVPHTHKILVNPLTSLDLETLKSFERKLYIANQDRNVIAHYNTSLITSLDKSLANVRWLQEAMGLVKAE</sequence>
<protein>
    <submittedName>
        <fullName evidence="1">Uncharacterized protein</fullName>
    </submittedName>
</protein>
<evidence type="ECO:0000313" key="1">
    <source>
        <dbReference type="EMBL" id="KGA13437.1"/>
    </source>
</evidence>
<dbReference type="AlphaFoldDB" id="A0A094PQU4"/>
<accession>A0A094PQU4</accession>
<gene>
    <name evidence="1" type="ORF">GM50_22325</name>
</gene>
<dbReference type="EMBL" id="JNSK01000168">
    <property type="protein sequence ID" value="KGA13437.1"/>
    <property type="molecule type" value="Genomic_DNA"/>
</dbReference>
<name>A0A094PQU4_9ZZZZ</name>
<organism evidence="1">
    <name type="scientific">freshwater metagenome</name>
    <dbReference type="NCBI Taxonomy" id="449393"/>
    <lineage>
        <taxon>unclassified sequences</taxon>
        <taxon>metagenomes</taxon>
        <taxon>ecological metagenomes</taxon>
    </lineage>
</organism>
<comment type="caution">
    <text evidence="1">The sequence shown here is derived from an EMBL/GenBank/DDBJ whole genome shotgun (WGS) entry which is preliminary data.</text>
</comment>
<proteinExistence type="predicted"/>
<reference evidence="1" key="1">
    <citation type="submission" date="2014-05" db="EMBL/GenBank/DDBJ databases">
        <title>Key roles for freshwater Actinobacteria revealed by deep metagenomic sequencing.</title>
        <authorList>
            <person name="Ghai R."/>
            <person name="Mizuno C.M."/>
            <person name="Picazo A."/>
            <person name="Camacho A."/>
            <person name="Rodriguez-Valera F."/>
        </authorList>
    </citation>
    <scope>NUCLEOTIDE SEQUENCE</scope>
</reference>